<evidence type="ECO:0000256" key="1">
    <source>
        <dbReference type="ARBA" id="ARBA00022723"/>
    </source>
</evidence>
<keyword evidence="9" id="KW-1185">Reference proteome</keyword>
<feature type="region of interest" description="Disordered" evidence="6">
    <location>
        <begin position="310"/>
        <end position="362"/>
    </location>
</feature>
<dbReference type="eggNOG" id="KOG4124">
    <property type="taxonomic scope" value="Eukaryota"/>
</dbReference>
<accession>S8BW46</accession>
<dbReference type="InterPro" id="IPR036236">
    <property type="entry name" value="Znf_C2H2_sf"/>
</dbReference>
<dbReference type="SUPFAM" id="SSF57667">
    <property type="entry name" value="beta-beta-alpha zinc fingers"/>
    <property type="match status" value="1"/>
</dbReference>
<organism evidence="8 9">
    <name type="scientific">Dactylellina haptotyla (strain CBS 200.50)</name>
    <name type="common">Nematode-trapping fungus</name>
    <name type="synonym">Monacrosporium haptotylum</name>
    <dbReference type="NCBI Taxonomy" id="1284197"/>
    <lineage>
        <taxon>Eukaryota</taxon>
        <taxon>Fungi</taxon>
        <taxon>Dikarya</taxon>
        <taxon>Ascomycota</taxon>
        <taxon>Pezizomycotina</taxon>
        <taxon>Orbiliomycetes</taxon>
        <taxon>Orbiliales</taxon>
        <taxon>Orbiliaceae</taxon>
        <taxon>Dactylellina</taxon>
    </lineage>
</organism>
<dbReference type="GO" id="GO:0005634">
    <property type="term" value="C:nucleus"/>
    <property type="evidence" value="ECO:0007669"/>
    <property type="project" value="TreeGrafter"/>
</dbReference>
<reference evidence="8 9" key="1">
    <citation type="journal article" date="2013" name="PLoS Genet.">
        <title>Genomic mechanisms accounting for the adaptation to parasitism in nematode-trapping fungi.</title>
        <authorList>
            <person name="Meerupati T."/>
            <person name="Andersson K.M."/>
            <person name="Friman E."/>
            <person name="Kumar D."/>
            <person name="Tunlid A."/>
            <person name="Ahren D."/>
        </authorList>
    </citation>
    <scope>NUCLEOTIDE SEQUENCE [LARGE SCALE GENOMIC DNA]</scope>
    <source>
        <strain evidence="8 9">CBS 200.50</strain>
    </source>
</reference>
<keyword evidence="4" id="KW-0862">Zinc</keyword>
<evidence type="ECO:0000256" key="5">
    <source>
        <dbReference type="PROSITE-ProRule" id="PRU00042"/>
    </source>
</evidence>
<evidence type="ECO:0000313" key="9">
    <source>
        <dbReference type="Proteomes" id="UP000015100"/>
    </source>
</evidence>
<dbReference type="GO" id="GO:0008270">
    <property type="term" value="F:zinc ion binding"/>
    <property type="evidence" value="ECO:0007669"/>
    <property type="project" value="UniProtKB-KW"/>
</dbReference>
<reference evidence="9" key="2">
    <citation type="submission" date="2013-04" db="EMBL/GenBank/DDBJ databases">
        <title>Genomic mechanisms accounting for the adaptation to parasitism in nematode-trapping fungi.</title>
        <authorList>
            <person name="Ahren D.G."/>
        </authorList>
    </citation>
    <scope>NUCLEOTIDE SEQUENCE [LARGE SCALE GENOMIC DNA]</scope>
    <source>
        <strain evidence="9">CBS 200.50</strain>
    </source>
</reference>
<feature type="compositionally biased region" description="Polar residues" evidence="6">
    <location>
        <begin position="255"/>
        <end position="264"/>
    </location>
</feature>
<feature type="compositionally biased region" description="Polar residues" evidence="6">
    <location>
        <begin position="311"/>
        <end position="332"/>
    </location>
</feature>
<name>S8BW46_DACHA</name>
<sequence>MAPGPIDIRPSAHAAPATAIRPNSGGITSNLTSALRAAGEAGRQSNLSPSQPSNFTSAGLQPERGGASQGITIGGITSAVNHSGKFQRRESLAQSEVGKSLMNGGMSWGGVSVGSWIRDEYVTLNTPVDKTVSQIHFLTICLITVLLRCSIIMTGTSPFSYQSPSYHSSSYLPKLEANFFRDFSCCGQTLPSLHDLLQHYEEVHASQTGGHVQLPENVREFTRNNSTASAGLAGSMSAGLSRLVQQQQLHHQKMAQASQGQVSNRNDRLGSMSAASGGGVDVAEEMEMDDDDMTPPPNVNQMIPQQPGLRLSTQMPPNLMNNPTVSSVNTPNMPNPSTPATDRYRSPDSSGPGTPGPADIKNELDSLSNFGAMNLGYMENELDMTINDPGKHLFNPMGTGAPRAPGFPQMSIQQLRAARENELARRMNLEGYMGNNLPGASIPGNEALLQSLWAMQEDKPYKCPVIGCEKAYKNQNGLKYHKNHGHVNQTLHQNPDGTYSIINPETSIPYPGTMGMEKEKPYKCEFCGKRYKNLNGLKYHRAHSNHQFAAGLMMAGMGGMPPLDDAIGEDY</sequence>
<evidence type="ECO:0000259" key="7">
    <source>
        <dbReference type="PROSITE" id="PS50157"/>
    </source>
</evidence>
<evidence type="ECO:0000313" key="8">
    <source>
        <dbReference type="EMBL" id="EPS43713.1"/>
    </source>
</evidence>
<comment type="caution">
    <text evidence="8">The sequence shown here is derived from an EMBL/GenBank/DDBJ whole genome shotgun (WGS) entry which is preliminary data.</text>
</comment>
<dbReference type="Proteomes" id="UP000015100">
    <property type="component" value="Unassembled WGS sequence"/>
</dbReference>
<gene>
    <name evidence="8" type="ORF">H072_2321</name>
</gene>
<dbReference type="PROSITE" id="PS00028">
    <property type="entry name" value="ZINC_FINGER_C2H2_1"/>
    <property type="match status" value="2"/>
</dbReference>
<keyword evidence="1" id="KW-0479">Metal-binding</keyword>
<dbReference type="EMBL" id="AQGS01000070">
    <property type="protein sequence ID" value="EPS43713.1"/>
    <property type="molecule type" value="Genomic_DNA"/>
</dbReference>
<dbReference type="HOGENOM" id="CLU_013026_2_1_1"/>
<evidence type="ECO:0000256" key="4">
    <source>
        <dbReference type="ARBA" id="ARBA00022833"/>
    </source>
</evidence>
<evidence type="ECO:0000256" key="3">
    <source>
        <dbReference type="ARBA" id="ARBA00022771"/>
    </source>
</evidence>
<feature type="region of interest" description="Disordered" evidence="6">
    <location>
        <begin position="249"/>
        <end position="277"/>
    </location>
</feature>
<dbReference type="OrthoDB" id="3269380at2759"/>
<dbReference type="STRING" id="1284197.S8BW46"/>
<protein>
    <recommendedName>
        <fullName evidence="7">C2H2-type domain-containing protein</fullName>
    </recommendedName>
</protein>
<dbReference type="OMA" id="STVQDMD"/>
<dbReference type="PANTHER" id="PTHR23057">
    <property type="entry name" value="JUXTAPOSED WITH ANOTHER ZINC FINGER PROTEIN 1"/>
    <property type="match status" value="1"/>
</dbReference>
<dbReference type="SMART" id="SM00355">
    <property type="entry name" value="ZnF_C2H2"/>
    <property type="match status" value="3"/>
</dbReference>
<dbReference type="PANTHER" id="PTHR23057:SF0">
    <property type="entry name" value="JUXTAPOSED WITH ANOTHER ZINC FINGER PROTEIN 1"/>
    <property type="match status" value="1"/>
</dbReference>
<dbReference type="PROSITE" id="PS50157">
    <property type="entry name" value="ZINC_FINGER_C2H2_2"/>
    <property type="match status" value="2"/>
</dbReference>
<keyword evidence="2" id="KW-0677">Repeat</keyword>
<dbReference type="InterPro" id="IPR013087">
    <property type="entry name" value="Znf_C2H2_type"/>
</dbReference>
<feature type="compositionally biased region" description="Polar residues" evidence="6">
    <location>
        <begin position="43"/>
        <end position="59"/>
    </location>
</feature>
<dbReference type="InterPro" id="IPR051580">
    <property type="entry name" value="ZnF-Chromatin_assoc"/>
</dbReference>
<feature type="domain" description="C2H2-type" evidence="7">
    <location>
        <begin position="522"/>
        <end position="546"/>
    </location>
</feature>
<dbReference type="AlphaFoldDB" id="S8BW46"/>
<keyword evidence="3 5" id="KW-0863">Zinc-finger</keyword>
<proteinExistence type="predicted"/>
<dbReference type="Gene3D" id="3.30.160.60">
    <property type="entry name" value="Classic Zinc Finger"/>
    <property type="match status" value="2"/>
</dbReference>
<evidence type="ECO:0000256" key="6">
    <source>
        <dbReference type="SAM" id="MobiDB-lite"/>
    </source>
</evidence>
<evidence type="ECO:0000256" key="2">
    <source>
        <dbReference type="ARBA" id="ARBA00022737"/>
    </source>
</evidence>
<feature type="region of interest" description="Disordered" evidence="6">
    <location>
        <begin position="1"/>
        <end position="72"/>
    </location>
</feature>
<feature type="domain" description="C2H2-type" evidence="7">
    <location>
        <begin position="461"/>
        <end position="491"/>
    </location>
</feature>